<protein>
    <submittedName>
        <fullName evidence="8">Alpha-terpineol synthase</fullName>
    </submittedName>
</protein>
<dbReference type="Proteomes" id="UP000283530">
    <property type="component" value="Unassembled WGS sequence"/>
</dbReference>
<evidence type="ECO:0000256" key="1">
    <source>
        <dbReference type="ARBA" id="ARBA00001946"/>
    </source>
</evidence>
<dbReference type="InterPro" id="IPR005630">
    <property type="entry name" value="Terpene_synthase_metal-bd"/>
</dbReference>
<feature type="domain" description="Terpene synthase N-terminal" evidence="6">
    <location>
        <begin position="110"/>
        <end position="275"/>
    </location>
</feature>
<evidence type="ECO:0000256" key="2">
    <source>
        <dbReference type="ARBA" id="ARBA00004721"/>
    </source>
</evidence>
<dbReference type="SFLD" id="SFLDS00005">
    <property type="entry name" value="Isoprenoid_Synthase_Type_I"/>
    <property type="match status" value="1"/>
</dbReference>
<dbReference type="GO" id="GO:0000287">
    <property type="term" value="F:magnesium ion binding"/>
    <property type="evidence" value="ECO:0007669"/>
    <property type="project" value="InterPro"/>
</dbReference>
<dbReference type="Pfam" id="PF03936">
    <property type="entry name" value="Terpene_synth_C"/>
    <property type="match status" value="1"/>
</dbReference>
<dbReference type="SUPFAM" id="SSF48576">
    <property type="entry name" value="Terpenoid synthases"/>
    <property type="match status" value="1"/>
</dbReference>
<evidence type="ECO:0000256" key="3">
    <source>
        <dbReference type="ARBA" id="ARBA00022723"/>
    </source>
</evidence>
<dbReference type="InterPro" id="IPR008930">
    <property type="entry name" value="Terpenoid_cyclase/PrenylTrfase"/>
</dbReference>
<keyword evidence="9" id="KW-1185">Reference proteome</keyword>
<dbReference type="PANTHER" id="PTHR31225">
    <property type="entry name" value="OS04G0344100 PROTEIN-RELATED"/>
    <property type="match status" value="1"/>
</dbReference>
<evidence type="ECO:0000256" key="5">
    <source>
        <dbReference type="ARBA" id="ARBA00033744"/>
    </source>
</evidence>
<dbReference type="UniPathway" id="UPA00213"/>
<accession>A0A3S3QES0</accession>
<sequence length="631" mass="72516">MQTTNFRSNTKMSLILVLPSSPCSPNRLPPRVNNVHMMCNRIPCDSQSSGLTPCSSYFNTEHVTGGLKARSKRNAAQRQKYVLRASISMTDVARRTANYQSTVLDFDFIQSLTSPFSDGVCTQRVEELKNHVRHLILQTYNRPEAGVELINDLQRLGVGYLFEEEIRTVLDTICMAKDIEIEKDLYATALHFRILRQNGYYASKDVFSRFTDEMGSFKACLCEDTKGLLSLYEASYLAFPGETIMDEAKAFTRRHLENLNSKIDPRLSEQVAHALELPMHYRMPRLEARWYIDMYEKEVHTDPLVLELAKLDYNILQASYQRELQTLYRWWRQMGMVEKLPFIRDRLLGCYLFALSLTFKPQFGYGREVLTRCTQMITTIDDMYDIYGSVEELELFTDSVERWDTNAIQQLPEYMRMCFLALLNFGNDLGYDTLKEQGWDIIPYLRKVWADLCKAELVEARWYQNGYTPTLEEYLSNGWISVSGPAALIHSYFTMRLKVTEKVLQAIENYGDLIHFSSIIFRLCDDMGTSTDELKRGDVPKSIQCYMNESNASEADARKHIRGLIDETWKKMNKEYVIGSLFPQPLADAVIGLARSAETAYLKGDGFGAPNSEMNGHAKSLVVKPIPITKI</sequence>
<dbReference type="SUPFAM" id="SSF48239">
    <property type="entry name" value="Terpenoid cyclases/Protein prenyltransferases"/>
    <property type="match status" value="1"/>
</dbReference>
<dbReference type="Gene3D" id="1.10.600.10">
    <property type="entry name" value="Farnesyl Diphosphate Synthase"/>
    <property type="match status" value="1"/>
</dbReference>
<dbReference type="InterPro" id="IPR036965">
    <property type="entry name" value="Terpene_synth_N_sf"/>
</dbReference>
<dbReference type="AlphaFoldDB" id="A0A3S3QES0"/>
<dbReference type="InterPro" id="IPR050148">
    <property type="entry name" value="Terpene_synthase-like"/>
</dbReference>
<feature type="domain" description="Terpene synthase metal-binding" evidence="7">
    <location>
        <begin position="333"/>
        <end position="571"/>
    </location>
</feature>
<evidence type="ECO:0000259" key="7">
    <source>
        <dbReference type="Pfam" id="PF03936"/>
    </source>
</evidence>
<comment type="cofactor">
    <cofactor evidence="1">
        <name>Mg(2+)</name>
        <dbReference type="ChEBI" id="CHEBI:18420"/>
    </cofactor>
</comment>
<dbReference type="CDD" id="cd00684">
    <property type="entry name" value="Terpene_cyclase_plant_C1"/>
    <property type="match status" value="1"/>
</dbReference>
<dbReference type="GO" id="GO:0016102">
    <property type="term" value="P:diterpenoid biosynthetic process"/>
    <property type="evidence" value="ECO:0007669"/>
    <property type="project" value="InterPro"/>
</dbReference>
<dbReference type="InterPro" id="IPR044814">
    <property type="entry name" value="Terpene_cyclase_plant_C1"/>
</dbReference>
<dbReference type="InterPro" id="IPR008949">
    <property type="entry name" value="Isoprenoid_synthase_dom_sf"/>
</dbReference>
<comment type="caution">
    <text evidence="8">The sequence shown here is derived from an EMBL/GenBank/DDBJ whole genome shotgun (WGS) entry which is preliminary data.</text>
</comment>
<dbReference type="GO" id="GO:0010333">
    <property type="term" value="F:terpene synthase activity"/>
    <property type="evidence" value="ECO:0007669"/>
    <property type="project" value="InterPro"/>
</dbReference>
<evidence type="ECO:0000313" key="8">
    <source>
        <dbReference type="EMBL" id="RWR83482.1"/>
    </source>
</evidence>
<dbReference type="FunFam" id="1.10.600.10:FF:000007">
    <property type="entry name" value="Isoprene synthase, chloroplastic"/>
    <property type="match status" value="1"/>
</dbReference>
<name>A0A3S3QES0_9MAGN</name>
<evidence type="ECO:0000259" key="6">
    <source>
        <dbReference type="Pfam" id="PF01397"/>
    </source>
</evidence>
<comment type="pathway">
    <text evidence="2">Secondary metabolite biosynthesis; terpenoid biosynthesis.</text>
</comment>
<comment type="similarity">
    <text evidence="5">Belongs to the terpene synthase family. Tpsb subfamily.</text>
</comment>
<dbReference type="InterPro" id="IPR001906">
    <property type="entry name" value="Terpene_synth_N"/>
</dbReference>
<dbReference type="SFLD" id="SFLDG01019">
    <property type="entry name" value="Terpene_Cyclase_Like_1_C_Termi"/>
    <property type="match status" value="1"/>
</dbReference>
<dbReference type="OrthoDB" id="1936865at2759"/>
<reference evidence="8 9" key="1">
    <citation type="journal article" date="2019" name="Nat. Plants">
        <title>Stout camphor tree genome fills gaps in understanding of flowering plant genome evolution.</title>
        <authorList>
            <person name="Chaw S.M."/>
            <person name="Liu Y.C."/>
            <person name="Wu Y.W."/>
            <person name="Wang H.Y."/>
            <person name="Lin C.I."/>
            <person name="Wu C.S."/>
            <person name="Ke H.M."/>
            <person name="Chang L.Y."/>
            <person name="Hsu C.Y."/>
            <person name="Yang H.T."/>
            <person name="Sudianto E."/>
            <person name="Hsu M.H."/>
            <person name="Wu K.P."/>
            <person name="Wang L.N."/>
            <person name="Leebens-Mack J.H."/>
            <person name="Tsai I.J."/>
        </authorList>
    </citation>
    <scope>NUCLEOTIDE SEQUENCE [LARGE SCALE GENOMIC DNA]</scope>
    <source>
        <strain evidence="9">cv. Chaw 1501</strain>
        <tissue evidence="8">Young leaves</tissue>
    </source>
</reference>
<dbReference type="Gene3D" id="1.50.10.130">
    <property type="entry name" value="Terpene synthase, N-terminal domain"/>
    <property type="match status" value="1"/>
</dbReference>
<dbReference type="InterPro" id="IPR034741">
    <property type="entry name" value="Terpene_cyclase-like_1_C"/>
</dbReference>
<evidence type="ECO:0000256" key="4">
    <source>
        <dbReference type="ARBA" id="ARBA00022842"/>
    </source>
</evidence>
<organism evidence="8 9">
    <name type="scientific">Cinnamomum micranthum f. kanehirae</name>
    <dbReference type="NCBI Taxonomy" id="337451"/>
    <lineage>
        <taxon>Eukaryota</taxon>
        <taxon>Viridiplantae</taxon>
        <taxon>Streptophyta</taxon>
        <taxon>Embryophyta</taxon>
        <taxon>Tracheophyta</taxon>
        <taxon>Spermatophyta</taxon>
        <taxon>Magnoliopsida</taxon>
        <taxon>Magnoliidae</taxon>
        <taxon>Laurales</taxon>
        <taxon>Lauraceae</taxon>
        <taxon>Cinnamomum</taxon>
    </lineage>
</organism>
<dbReference type="FunFam" id="1.50.10.130:FF:000001">
    <property type="entry name" value="Isoprene synthase, chloroplastic"/>
    <property type="match status" value="1"/>
</dbReference>
<proteinExistence type="inferred from homology"/>
<evidence type="ECO:0000313" key="9">
    <source>
        <dbReference type="Proteomes" id="UP000283530"/>
    </source>
</evidence>
<keyword evidence="4" id="KW-0460">Magnesium</keyword>
<dbReference type="PANTHER" id="PTHR31225:SF252">
    <property type="entry name" value="TERPENE SYNTHASE 12-RELATED"/>
    <property type="match status" value="1"/>
</dbReference>
<keyword evidence="3" id="KW-0479">Metal-binding</keyword>
<gene>
    <name evidence="8" type="ORF">CKAN_01223800</name>
</gene>
<dbReference type="Pfam" id="PF01397">
    <property type="entry name" value="Terpene_synth"/>
    <property type="match status" value="1"/>
</dbReference>
<dbReference type="EMBL" id="QPKB01000004">
    <property type="protein sequence ID" value="RWR83482.1"/>
    <property type="molecule type" value="Genomic_DNA"/>
</dbReference>